<organism evidence="1">
    <name type="scientific">Siphoviridae sp. ctqPo10</name>
    <dbReference type="NCBI Taxonomy" id="2827948"/>
    <lineage>
        <taxon>Viruses</taxon>
        <taxon>Duplodnaviria</taxon>
        <taxon>Heunggongvirae</taxon>
        <taxon>Uroviricota</taxon>
        <taxon>Caudoviricetes</taxon>
    </lineage>
</organism>
<reference evidence="1" key="1">
    <citation type="journal article" date="2021" name="Proc. Natl. Acad. Sci. U.S.A.">
        <title>A Catalog of Tens of Thousands of Viruses from Human Metagenomes Reveals Hidden Associations with Chronic Diseases.</title>
        <authorList>
            <person name="Tisza M.J."/>
            <person name="Buck C.B."/>
        </authorList>
    </citation>
    <scope>NUCLEOTIDE SEQUENCE</scope>
    <source>
        <strain evidence="1">CtqPo10</strain>
    </source>
</reference>
<accession>A0A8S5SVZ3</accession>
<sequence>MDKIWYAERIKECKSVKPEIVRLLKEEFKISDKDFDCIMYDLESQYHSTPDTLLRMAILNKCAKRGYDYEECEHYLDLIRSSGIEKLFNQYTKKKILHEYLDSDPMIFNGDILITDPCYIIKEDSKEDWNICCCGYDMEKLGINHYMTRDTLYGDWSCITFNSDTKEPIGRFCADAGLVSVMFLDEVLKYNPDYDCDLKESFTTTIIRDFYGTVQFVVRQDGSKEEYDLEVIGHGINKVTDKPINFIGKQTGF</sequence>
<protein>
    <submittedName>
        <fullName evidence="1">Uncharacterized protein</fullName>
    </submittedName>
</protein>
<proteinExistence type="predicted"/>
<name>A0A8S5SVZ3_9CAUD</name>
<evidence type="ECO:0000313" key="1">
    <source>
        <dbReference type="EMBL" id="DAF54714.1"/>
    </source>
</evidence>
<dbReference type="EMBL" id="BK032682">
    <property type="protein sequence ID" value="DAF54714.1"/>
    <property type="molecule type" value="Genomic_DNA"/>
</dbReference>